<dbReference type="EMBL" id="CP000284">
    <property type="protein sequence ID" value="ABE50044.1"/>
    <property type="molecule type" value="Genomic_DNA"/>
</dbReference>
<feature type="compositionally biased region" description="Polar residues" evidence="1">
    <location>
        <begin position="81"/>
        <end position="95"/>
    </location>
</feature>
<dbReference type="eggNOG" id="COG2331">
    <property type="taxonomic scope" value="Bacteria"/>
</dbReference>
<reference evidence="3 4" key="1">
    <citation type="submission" date="2006-03" db="EMBL/GenBank/DDBJ databases">
        <title>Complete sequence of Methylobacillus flagellatus KT.</title>
        <authorList>
            <consortium name="US DOE Joint Genome Institute"/>
            <person name="Copeland A."/>
            <person name="Lucas S."/>
            <person name="Lapidus A."/>
            <person name="Barry K."/>
            <person name="Detter J.C."/>
            <person name="Glavina del Rio T."/>
            <person name="Hammon N."/>
            <person name="Israni S."/>
            <person name="Dalin E."/>
            <person name="Tice H."/>
            <person name="Pitluck S."/>
            <person name="Brettin T."/>
            <person name="Bruce D."/>
            <person name="Han C."/>
            <person name="Tapia R."/>
            <person name="Saunders E."/>
            <person name="Gilna P."/>
            <person name="Schmutz J."/>
            <person name="Larimer F."/>
            <person name="Land M."/>
            <person name="Kyrpides N."/>
            <person name="Anderson I."/>
            <person name="Richardson P."/>
        </authorList>
    </citation>
    <scope>NUCLEOTIDE SEQUENCE [LARGE SCALE GENOMIC DNA]</scope>
    <source>
        <strain evidence="4">KT / ATCC 51484 / DSM 6875</strain>
    </source>
</reference>
<keyword evidence="3" id="KW-0808">Transferase</keyword>
<keyword evidence="3" id="KW-0315">Glutamine amidotransferase</keyword>
<proteinExistence type="predicted"/>
<dbReference type="NCBIfam" id="TIGR02605">
    <property type="entry name" value="CxxC_CxxC_SSSS"/>
    <property type="match status" value="1"/>
</dbReference>
<protein>
    <submittedName>
        <fullName evidence="3">Glutamine amidotransferase, class-II</fullName>
    </submittedName>
</protein>
<dbReference type="GO" id="GO:0016740">
    <property type="term" value="F:transferase activity"/>
    <property type="evidence" value="ECO:0007669"/>
    <property type="project" value="UniProtKB-KW"/>
</dbReference>
<feature type="region of interest" description="Disordered" evidence="1">
    <location>
        <begin position="51"/>
        <end position="124"/>
    </location>
</feature>
<evidence type="ECO:0000313" key="3">
    <source>
        <dbReference type="EMBL" id="ABE50044.1"/>
    </source>
</evidence>
<dbReference type="RefSeq" id="WP_011479998.1">
    <property type="nucleotide sequence ID" value="NC_007947.1"/>
</dbReference>
<dbReference type="STRING" id="265072.Mfla_1776"/>
<feature type="compositionally biased region" description="Basic and acidic residues" evidence="1">
    <location>
        <begin position="55"/>
        <end position="68"/>
    </location>
</feature>
<sequence length="124" mass="13503">MPMYEYRCDECGVFAALGKMSTSSEPTICPDCGELSERILSAPRLAIMGKAQRSAYERNEKSAHEPRSTRRSSCGCLGNHTCGSSAASKKSGQDTQGKRGEGKEKGSLLQMQTKKTARPWMLGH</sequence>
<feature type="compositionally biased region" description="Basic and acidic residues" evidence="1">
    <location>
        <begin position="96"/>
        <end position="106"/>
    </location>
</feature>
<gene>
    <name evidence="3" type="ordered locus">Mfla_1776</name>
</gene>
<dbReference type="InterPro" id="IPR013429">
    <property type="entry name" value="Regulatory_FmdB_Zinc_ribbon"/>
</dbReference>
<evidence type="ECO:0000259" key="2">
    <source>
        <dbReference type="SMART" id="SM00834"/>
    </source>
</evidence>
<organism evidence="3 4">
    <name type="scientific">Methylobacillus flagellatus (strain ATCC 51484 / DSM 6875 / VKM B-1610 / KT)</name>
    <dbReference type="NCBI Taxonomy" id="265072"/>
    <lineage>
        <taxon>Bacteria</taxon>
        <taxon>Pseudomonadati</taxon>
        <taxon>Pseudomonadota</taxon>
        <taxon>Betaproteobacteria</taxon>
        <taxon>Nitrosomonadales</taxon>
        <taxon>Methylophilaceae</taxon>
        <taxon>Methylobacillus</taxon>
    </lineage>
</organism>
<keyword evidence="4" id="KW-1185">Reference proteome</keyword>
<dbReference type="SMART" id="SM00834">
    <property type="entry name" value="CxxC_CXXC_SSSS"/>
    <property type="match status" value="1"/>
</dbReference>
<evidence type="ECO:0000313" key="4">
    <source>
        <dbReference type="Proteomes" id="UP000002440"/>
    </source>
</evidence>
<accession>Q1H0E3</accession>
<evidence type="ECO:0000256" key="1">
    <source>
        <dbReference type="SAM" id="MobiDB-lite"/>
    </source>
</evidence>
<dbReference type="AlphaFoldDB" id="Q1H0E3"/>
<dbReference type="Proteomes" id="UP000002440">
    <property type="component" value="Chromosome"/>
</dbReference>
<name>Q1H0E3_METFK</name>
<dbReference type="HOGENOM" id="CLU_136025_2_0_4"/>
<dbReference type="Pfam" id="PF09723">
    <property type="entry name" value="Zn_ribbon_8"/>
    <property type="match status" value="1"/>
</dbReference>
<dbReference type="KEGG" id="mfa:Mfla_1776"/>
<feature type="domain" description="Putative regulatory protein FmdB zinc ribbon" evidence="2">
    <location>
        <begin position="1"/>
        <end position="41"/>
    </location>
</feature>